<dbReference type="Proteomes" id="UP000325579">
    <property type="component" value="Unassembled WGS sequence"/>
</dbReference>
<keyword evidence="1" id="KW-1133">Transmembrane helix</keyword>
<keyword evidence="1" id="KW-0472">Membrane</keyword>
<organism evidence="2 3">
    <name type="scientific">Aspergillus pseudonomiae</name>
    <dbReference type="NCBI Taxonomy" id="1506151"/>
    <lineage>
        <taxon>Eukaryota</taxon>
        <taxon>Fungi</taxon>
        <taxon>Dikarya</taxon>
        <taxon>Ascomycota</taxon>
        <taxon>Pezizomycotina</taxon>
        <taxon>Eurotiomycetes</taxon>
        <taxon>Eurotiomycetidae</taxon>
        <taxon>Eurotiales</taxon>
        <taxon>Aspergillaceae</taxon>
        <taxon>Aspergillus</taxon>
        <taxon>Aspergillus subgen. Circumdati</taxon>
    </lineage>
</organism>
<keyword evidence="1" id="KW-0812">Transmembrane</keyword>
<evidence type="ECO:0000313" key="2">
    <source>
        <dbReference type="EMBL" id="KAE8402566.1"/>
    </source>
</evidence>
<gene>
    <name evidence="2" type="ORF">BDV37DRAFT_154958</name>
</gene>
<name>A0A5N7D816_9EURO</name>
<dbReference type="GeneID" id="43663740"/>
<evidence type="ECO:0000256" key="1">
    <source>
        <dbReference type="SAM" id="Phobius"/>
    </source>
</evidence>
<accession>A0A5N7D816</accession>
<protein>
    <submittedName>
        <fullName evidence="2">Uncharacterized protein</fullName>
    </submittedName>
</protein>
<keyword evidence="3" id="KW-1185">Reference proteome</keyword>
<dbReference type="RefSeq" id="XP_031939885.1">
    <property type="nucleotide sequence ID" value="XM_032079049.1"/>
</dbReference>
<dbReference type="EMBL" id="ML736786">
    <property type="protein sequence ID" value="KAE8402566.1"/>
    <property type="molecule type" value="Genomic_DNA"/>
</dbReference>
<sequence length="104" mass="12510">MCHDWLDESRWSIPFPPSQRMRKTQSHSFTCYQTKPPTFPLLLLQSYCVYHLRAFQKEKEKPKINIFFFLIFFFPFSLPFSGKAGQFLHIQYHAGHHISLWTNL</sequence>
<dbReference type="AlphaFoldDB" id="A0A5N7D816"/>
<reference evidence="2 3" key="1">
    <citation type="submission" date="2019-04" db="EMBL/GenBank/DDBJ databases">
        <authorList>
            <consortium name="DOE Joint Genome Institute"/>
            <person name="Mondo S."/>
            <person name="Kjaerbolling I."/>
            <person name="Vesth T."/>
            <person name="Frisvad J.C."/>
            <person name="Nybo J.L."/>
            <person name="Theobald S."/>
            <person name="Kildgaard S."/>
            <person name="Isbrandt T."/>
            <person name="Kuo A."/>
            <person name="Sato A."/>
            <person name="Lyhne E.K."/>
            <person name="Kogle M.E."/>
            <person name="Wiebenga A."/>
            <person name="Kun R.S."/>
            <person name="Lubbers R.J."/>
            <person name="Makela M.R."/>
            <person name="Barry K."/>
            <person name="Chovatia M."/>
            <person name="Clum A."/>
            <person name="Daum C."/>
            <person name="Haridas S."/>
            <person name="He G."/>
            <person name="LaButti K."/>
            <person name="Lipzen A."/>
            <person name="Riley R."/>
            <person name="Salamov A."/>
            <person name="Simmons B.A."/>
            <person name="Magnuson J.K."/>
            <person name="Henrissat B."/>
            <person name="Mortensen U.H."/>
            <person name="Larsen T.O."/>
            <person name="Devries R.P."/>
            <person name="Grigoriev I.V."/>
            <person name="Machida M."/>
            <person name="Baker S.E."/>
            <person name="Andersen M.R."/>
            <person name="Cantor M.N."/>
            <person name="Hua S.X."/>
        </authorList>
    </citation>
    <scope>NUCLEOTIDE SEQUENCE [LARGE SCALE GENOMIC DNA]</scope>
    <source>
        <strain evidence="2 3">CBS 119388</strain>
    </source>
</reference>
<proteinExistence type="predicted"/>
<feature type="transmembrane region" description="Helical" evidence="1">
    <location>
        <begin position="64"/>
        <end position="82"/>
    </location>
</feature>
<evidence type="ECO:0000313" key="3">
    <source>
        <dbReference type="Proteomes" id="UP000325579"/>
    </source>
</evidence>